<evidence type="ECO:0000313" key="3">
    <source>
        <dbReference type="EMBL" id="TKA23288.1"/>
    </source>
</evidence>
<keyword evidence="2" id="KW-0472">Membrane</keyword>
<feature type="compositionally biased region" description="Polar residues" evidence="1">
    <location>
        <begin position="13"/>
        <end position="28"/>
    </location>
</feature>
<feature type="compositionally biased region" description="Basic and acidic residues" evidence="1">
    <location>
        <begin position="240"/>
        <end position="262"/>
    </location>
</feature>
<feature type="compositionally biased region" description="Low complexity" evidence="1">
    <location>
        <begin position="48"/>
        <end position="70"/>
    </location>
</feature>
<dbReference type="EMBL" id="NAJL01000058">
    <property type="protein sequence ID" value="TKA23288.1"/>
    <property type="molecule type" value="Genomic_DNA"/>
</dbReference>
<keyword evidence="2" id="KW-1133">Transmembrane helix</keyword>
<gene>
    <name evidence="3" type="ORF">B0A50_07345</name>
</gene>
<feature type="transmembrane region" description="Helical" evidence="2">
    <location>
        <begin position="190"/>
        <end position="210"/>
    </location>
</feature>
<organism evidence="3 4">
    <name type="scientific">Salinomyces thailandicus</name>
    <dbReference type="NCBI Taxonomy" id="706561"/>
    <lineage>
        <taxon>Eukaryota</taxon>
        <taxon>Fungi</taxon>
        <taxon>Dikarya</taxon>
        <taxon>Ascomycota</taxon>
        <taxon>Pezizomycotina</taxon>
        <taxon>Dothideomycetes</taxon>
        <taxon>Dothideomycetidae</taxon>
        <taxon>Mycosphaerellales</taxon>
        <taxon>Teratosphaeriaceae</taxon>
        <taxon>Salinomyces</taxon>
    </lineage>
</organism>
<evidence type="ECO:0000313" key="4">
    <source>
        <dbReference type="Proteomes" id="UP000308549"/>
    </source>
</evidence>
<name>A0A4U0TMS7_9PEZI</name>
<feature type="compositionally biased region" description="Low complexity" evidence="1">
    <location>
        <begin position="123"/>
        <end position="148"/>
    </location>
</feature>
<sequence>MLGLPLYVAEEGPNNSTALRVSSETAQRSKMPPGIQRRAFLHFPSASPRPHATYATTTRPARTTTTTTTAPPQPLPWKPLDPSQRLSRHPPSPETASDAPKPKKPQSFLARAFLLRDDDEVSKPAQLKSKSSPSPSRSASSSLDSRSSAELKPPGDSAEPSAQGLSRGEEASLRYVRSGYKDPRYRAASWRVLTIISVSPLVIYLSYELFQRQFRGKMQKVRPVVGSKKDGDADGDGDGTENRRGEEGERLLGGEREGGAGG</sequence>
<dbReference type="OrthoDB" id="3784821at2759"/>
<dbReference type="Proteomes" id="UP000308549">
    <property type="component" value="Unassembled WGS sequence"/>
</dbReference>
<keyword evidence="4" id="KW-1185">Reference proteome</keyword>
<accession>A0A4U0TMS7</accession>
<feature type="region of interest" description="Disordered" evidence="1">
    <location>
        <begin position="121"/>
        <end position="169"/>
    </location>
</feature>
<reference evidence="3 4" key="1">
    <citation type="submission" date="2017-03" db="EMBL/GenBank/DDBJ databases">
        <title>Genomes of endolithic fungi from Antarctica.</title>
        <authorList>
            <person name="Coleine C."/>
            <person name="Masonjones S."/>
            <person name="Stajich J.E."/>
        </authorList>
    </citation>
    <scope>NUCLEOTIDE SEQUENCE [LARGE SCALE GENOMIC DNA]</scope>
    <source>
        <strain evidence="3 4">CCFEE 6315</strain>
    </source>
</reference>
<comment type="caution">
    <text evidence="3">The sequence shown here is derived from an EMBL/GenBank/DDBJ whole genome shotgun (WGS) entry which is preliminary data.</text>
</comment>
<keyword evidence="2" id="KW-0812">Transmembrane</keyword>
<dbReference type="AlphaFoldDB" id="A0A4U0TMS7"/>
<evidence type="ECO:0000256" key="2">
    <source>
        <dbReference type="SAM" id="Phobius"/>
    </source>
</evidence>
<proteinExistence type="predicted"/>
<protein>
    <submittedName>
        <fullName evidence="3">Uncharacterized protein</fullName>
    </submittedName>
</protein>
<feature type="region of interest" description="Disordered" evidence="1">
    <location>
        <begin position="1"/>
        <end position="105"/>
    </location>
</feature>
<evidence type="ECO:0000256" key="1">
    <source>
        <dbReference type="SAM" id="MobiDB-lite"/>
    </source>
</evidence>
<feature type="region of interest" description="Disordered" evidence="1">
    <location>
        <begin position="224"/>
        <end position="262"/>
    </location>
</feature>